<keyword evidence="14" id="KW-1185">Reference proteome</keyword>
<dbReference type="EMBL" id="BAABLX010000001">
    <property type="protein sequence ID" value="GAA4930104.1"/>
    <property type="molecule type" value="Genomic_DNA"/>
</dbReference>
<dbReference type="EC" id="4.2.1.12" evidence="9 10"/>
<dbReference type="Proteomes" id="UP001409585">
    <property type="component" value="Unassembled WGS sequence"/>
</dbReference>
<feature type="domain" description="Dihydroxy-acid/6-phosphogluconate dehydratase N-terminal" evidence="11">
    <location>
        <begin position="70"/>
        <end position="383"/>
    </location>
</feature>
<dbReference type="GO" id="GO:0004456">
    <property type="term" value="F:phosphogluconate dehydratase activity"/>
    <property type="evidence" value="ECO:0007669"/>
    <property type="project" value="UniProtKB-UniRule"/>
</dbReference>
<feature type="binding site" evidence="9">
    <location>
        <position position="157"/>
    </location>
    <ligand>
        <name>[4Fe-4S] cluster</name>
        <dbReference type="ChEBI" id="CHEBI:49883"/>
    </ligand>
</feature>
<evidence type="ECO:0000256" key="5">
    <source>
        <dbReference type="ARBA" id="ARBA00023014"/>
    </source>
</evidence>
<comment type="similarity">
    <text evidence="1 9">Belongs to the IlvD/Edd family.</text>
</comment>
<dbReference type="InterPro" id="IPR042096">
    <property type="entry name" value="Dihydro-acid_dehy_C"/>
</dbReference>
<comment type="pathway">
    <text evidence="9">Carbohydrate metabolism; Entner-Doudoroff pathway.</text>
</comment>
<keyword evidence="4 9" id="KW-0408">Iron</keyword>
<feature type="domain" description="Dihydroxy-acid/6-phosphogluconate dehydratase C-terminal" evidence="12">
    <location>
        <begin position="410"/>
        <end position="600"/>
    </location>
</feature>
<proteinExistence type="inferred from homology"/>
<dbReference type="RefSeq" id="WP_345415779.1">
    <property type="nucleotide sequence ID" value="NZ_AP031496.1"/>
</dbReference>
<dbReference type="NCBIfam" id="TIGR01196">
    <property type="entry name" value="edd"/>
    <property type="match status" value="1"/>
</dbReference>
<dbReference type="InterPro" id="IPR020558">
    <property type="entry name" value="DiOHA_6PGluconate_deHydtase_CS"/>
</dbReference>
<reference evidence="14" key="1">
    <citation type="journal article" date="2019" name="Int. J. Syst. Evol. Microbiol.">
        <title>The Global Catalogue of Microorganisms (GCM) 10K type strain sequencing project: providing services to taxonomists for standard genome sequencing and annotation.</title>
        <authorList>
            <consortium name="The Broad Institute Genomics Platform"/>
            <consortium name="The Broad Institute Genome Sequencing Center for Infectious Disease"/>
            <person name="Wu L."/>
            <person name="Ma J."/>
        </authorList>
    </citation>
    <scope>NUCLEOTIDE SEQUENCE [LARGE SCALE GENOMIC DNA]</scope>
    <source>
        <strain evidence="14">JCM 19134</strain>
    </source>
</reference>
<dbReference type="GO" id="GO:0009255">
    <property type="term" value="P:Entner-Doudoroff pathway through 6-phosphogluconate"/>
    <property type="evidence" value="ECO:0007669"/>
    <property type="project" value="UniProtKB-UniRule"/>
</dbReference>
<evidence type="ECO:0000256" key="10">
    <source>
        <dbReference type="NCBIfam" id="TIGR01196"/>
    </source>
</evidence>
<keyword evidence="7 9" id="KW-0456">Lyase</keyword>
<keyword evidence="2 9" id="KW-0004">4Fe-4S</keyword>
<dbReference type="InterPro" id="IPR056740">
    <property type="entry name" value="ILV_EDD_C"/>
</dbReference>
<evidence type="ECO:0000259" key="12">
    <source>
        <dbReference type="Pfam" id="PF24877"/>
    </source>
</evidence>
<evidence type="ECO:0000256" key="6">
    <source>
        <dbReference type="ARBA" id="ARBA00023064"/>
    </source>
</evidence>
<evidence type="ECO:0000256" key="9">
    <source>
        <dbReference type="HAMAP-Rule" id="MF_02094"/>
    </source>
</evidence>
<evidence type="ECO:0000313" key="13">
    <source>
        <dbReference type="EMBL" id="GAA4930104.1"/>
    </source>
</evidence>
<keyword evidence="5 9" id="KW-0411">Iron-sulfur</keyword>
<evidence type="ECO:0000256" key="7">
    <source>
        <dbReference type="ARBA" id="ARBA00023239"/>
    </source>
</evidence>
<dbReference type="Pfam" id="PF24877">
    <property type="entry name" value="ILV_EDD_C"/>
    <property type="match status" value="1"/>
</dbReference>
<keyword evidence="3 9" id="KW-0479">Metal-binding</keyword>
<dbReference type="GO" id="GO:0046872">
    <property type="term" value="F:metal ion binding"/>
    <property type="evidence" value="ECO:0007669"/>
    <property type="project" value="UniProtKB-KW"/>
</dbReference>
<dbReference type="PANTHER" id="PTHR43661:SF1">
    <property type="entry name" value="PHOSPHOGLUCONATE DEHYDRATASE"/>
    <property type="match status" value="1"/>
</dbReference>
<comment type="catalytic activity">
    <reaction evidence="9">
        <text>6-phospho-D-gluconate = 2-dehydro-3-deoxy-6-phospho-D-gluconate + H2O</text>
        <dbReference type="Rhea" id="RHEA:17277"/>
        <dbReference type="ChEBI" id="CHEBI:15377"/>
        <dbReference type="ChEBI" id="CHEBI:57569"/>
        <dbReference type="ChEBI" id="CHEBI:58759"/>
        <dbReference type="EC" id="4.2.1.12"/>
    </reaction>
</comment>
<dbReference type="GO" id="GO:0051539">
    <property type="term" value="F:4 iron, 4 sulfur cluster binding"/>
    <property type="evidence" value="ECO:0007669"/>
    <property type="project" value="UniProtKB-UniRule"/>
</dbReference>
<evidence type="ECO:0000256" key="1">
    <source>
        <dbReference type="ARBA" id="ARBA00006486"/>
    </source>
</evidence>
<evidence type="ECO:0000256" key="8">
    <source>
        <dbReference type="ARBA" id="ARBA00023277"/>
    </source>
</evidence>
<accession>A0AAV3TWG1</accession>
<evidence type="ECO:0000259" key="11">
    <source>
        <dbReference type="Pfam" id="PF00920"/>
    </source>
</evidence>
<dbReference type="SUPFAM" id="SSF143975">
    <property type="entry name" value="IlvD/EDD N-terminal domain-like"/>
    <property type="match status" value="1"/>
</dbReference>
<gene>
    <name evidence="9 13" type="primary">edd</name>
    <name evidence="13" type="ORF">GCM10025791_02390</name>
</gene>
<dbReference type="PROSITE" id="PS00886">
    <property type="entry name" value="ILVD_EDD_1"/>
    <property type="match status" value="1"/>
</dbReference>
<dbReference type="AlphaFoldDB" id="A0AAV3TWG1"/>
<evidence type="ECO:0000256" key="3">
    <source>
        <dbReference type="ARBA" id="ARBA00022723"/>
    </source>
</evidence>
<dbReference type="Gene3D" id="3.50.30.80">
    <property type="entry name" value="IlvD/EDD C-terminal domain-like"/>
    <property type="match status" value="1"/>
</dbReference>
<keyword evidence="8 9" id="KW-0119">Carbohydrate metabolism</keyword>
<dbReference type="InterPro" id="IPR000581">
    <property type="entry name" value="ILV_EDD_N"/>
</dbReference>
<dbReference type="InterPro" id="IPR004786">
    <property type="entry name" value="6-phosphgluc_deHydtase"/>
</dbReference>
<name>A0AAV3TWG1_9ALTE</name>
<dbReference type="InterPro" id="IPR037237">
    <property type="entry name" value="IlvD/EDD_N"/>
</dbReference>
<comment type="cofactor">
    <cofactor evidence="9">
        <name>[4Fe-4S] cluster</name>
        <dbReference type="ChEBI" id="CHEBI:49883"/>
    </cofactor>
    <text evidence="9">Binds 1 [4Fe-4S] cluster.</text>
</comment>
<organism evidence="13 14">
    <name type="scientific">Halioxenophilus aromaticivorans</name>
    <dbReference type="NCBI Taxonomy" id="1306992"/>
    <lineage>
        <taxon>Bacteria</taxon>
        <taxon>Pseudomonadati</taxon>
        <taxon>Pseudomonadota</taxon>
        <taxon>Gammaproteobacteria</taxon>
        <taxon>Alteromonadales</taxon>
        <taxon>Alteromonadaceae</taxon>
        <taxon>Halioxenophilus</taxon>
    </lineage>
</organism>
<protein>
    <recommendedName>
        <fullName evidence="9 10">Phosphogluconate dehydratase</fullName>
        <ecNumber evidence="9 10">4.2.1.12</ecNumber>
    </recommendedName>
</protein>
<evidence type="ECO:0000256" key="2">
    <source>
        <dbReference type="ARBA" id="ARBA00022485"/>
    </source>
</evidence>
<comment type="function">
    <text evidence="9">Catalyzes the dehydration of 6-phospho-D-gluconate to 2-dehydro-3-deoxy-6-phospho-D-gluconate.</text>
</comment>
<comment type="caution">
    <text evidence="13">The sequence shown here is derived from an EMBL/GenBank/DDBJ whole genome shotgun (WGS) entry which is preliminary data.</text>
</comment>
<evidence type="ECO:0000313" key="14">
    <source>
        <dbReference type="Proteomes" id="UP001409585"/>
    </source>
</evidence>
<dbReference type="GO" id="GO:0019521">
    <property type="term" value="P:D-gluconate metabolic process"/>
    <property type="evidence" value="ECO:0007669"/>
    <property type="project" value="UniProtKB-KW"/>
</dbReference>
<feature type="binding site" evidence="9">
    <location>
        <position position="224"/>
    </location>
    <ligand>
        <name>[4Fe-4S] cluster</name>
        <dbReference type="ChEBI" id="CHEBI:49883"/>
    </ligand>
</feature>
<evidence type="ECO:0000256" key="4">
    <source>
        <dbReference type="ARBA" id="ARBA00023004"/>
    </source>
</evidence>
<dbReference type="GO" id="GO:0005829">
    <property type="term" value="C:cytosol"/>
    <property type="evidence" value="ECO:0007669"/>
    <property type="project" value="TreeGrafter"/>
</dbReference>
<dbReference type="SUPFAM" id="SSF52016">
    <property type="entry name" value="LeuD/IlvD-like"/>
    <property type="match status" value="1"/>
</dbReference>
<dbReference type="Pfam" id="PF00920">
    <property type="entry name" value="ILVD_EDD_N"/>
    <property type="match status" value="1"/>
</dbReference>
<dbReference type="PANTHER" id="PTHR43661">
    <property type="entry name" value="D-XYLONATE DEHYDRATASE"/>
    <property type="match status" value="1"/>
</dbReference>
<dbReference type="HAMAP" id="MF_02094">
    <property type="entry name" value="Edd"/>
    <property type="match status" value="1"/>
</dbReference>
<dbReference type="PROSITE" id="PS00887">
    <property type="entry name" value="ILVD_EDD_2"/>
    <property type="match status" value="1"/>
</dbReference>
<keyword evidence="6 9" id="KW-0311">Gluconate utilization</keyword>
<sequence>MVELNSTVAAVTASIKKNSEKTRAEYIARMQSTKKNDPPRRKLSCGNIAHAFAACSDADKATITSENAANLGIVTAYNDMLSAHQPYKDYPDFIKQVANAQGATAQVAGGVPAMCDGVTQGQAGMELSLFSREIVAMATAVGLTHNMFDGNVFLGVCDKIVPGLLIGALSFGHVPSVFIPAGPMPSGMTNKEKAAQRQRHVKGEIDDKQLLAVESASYHSAGTCTFYGTANTNQLVMELLGLHVPGSSFVNPGDELRPKLTEFAIKRLLGLCEPSGTYTPLYEIVTVESLVNSIVGLLATGGSTNHTLHLVAIAAAAGIKLTWKDIDQLSSVVPLLARVYPNGQADINHFHAAGGMAFLVHQLRSNGFMHENVKTIMGEGLSDYCKSPSLDQSGAIQWSDTVTESADLTVLTSVDKPFAGNGGVKVLKGNLGQAVIKISAVAEEHWLVDAPCIVFESQDELKQAFDTGKLEQDFVAVVRFQGPAANGMPELHKMTPLLGVQQDKGFKVALVTDGRMSGASGKVPAAIHLSPEAVKGGLINRLQTGDRVVLDAGKGTINVDLTAEELEARAIAEQPFYEQTLGRNLFTALRQCVSAAENGASVFE</sequence>